<evidence type="ECO:0000313" key="3">
    <source>
        <dbReference type="Proteomes" id="UP001321498"/>
    </source>
</evidence>
<dbReference type="InterPro" id="IPR019554">
    <property type="entry name" value="Soluble_ligand-bd"/>
</dbReference>
<dbReference type="SUPFAM" id="SSF47781">
    <property type="entry name" value="RuvA domain 2-like"/>
    <property type="match status" value="1"/>
</dbReference>
<gene>
    <name evidence="2" type="ORF">GCM10025866_25260</name>
</gene>
<feature type="domain" description="Helix-hairpin-helix DNA-binding motif class 1" evidence="1">
    <location>
        <begin position="174"/>
        <end position="193"/>
    </location>
</feature>
<dbReference type="InterPro" id="IPR004509">
    <property type="entry name" value="Competence_ComEA_HhH"/>
</dbReference>
<sequence>MDGDGRLATLLGTDRRRLTLGAVLVLVLAAVAAAVLLSATSAARPATVVPVLAPTAPAAQDAVVLVHVLGAVRRPGLYPLPAGSRVVDALAAAGGLAEGADAAGVNLARRVADGEQLRVPVAGEVAAPTSGEPERVDLNTATEEQLATLPRIGPSLAARIVEWREEHGSFSSADDLLQVSGLGQKTVDGLRDLVVP</sequence>
<evidence type="ECO:0000259" key="1">
    <source>
        <dbReference type="SMART" id="SM00278"/>
    </source>
</evidence>
<dbReference type="NCBIfam" id="TIGR00426">
    <property type="entry name" value="competence protein ComEA helix-hairpin-helix repeat region"/>
    <property type="match status" value="1"/>
</dbReference>
<dbReference type="InterPro" id="IPR003583">
    <property type="entry name" value="Hlx-hairpin-Hlx_DNA-bd_motif"/>
</dbReference>
<dbReference type="Gene3D" id="1.10.150.310">
    <property type="entry name" value="Tex RuvX-like domain-like"/>
    <property type="match status" value="1"/>
</dbReference>
<organism evidence="2 3">
    <name type="scientific">Naasia aerilata</name>
    <dbReference type="NCBI Taxonomy" id="1162966"/>
    <lineage>
        <taxon>Bacteria</taxon>
        <taxon>Bacillati</taxon>
        <taxon>Actinomycetota</taxon>
        <taxon>Actinomycetes</taxon>
        <taxon>Micrococcales</taxon>
        <taxon>Microbacteriaceae</taxon>
        <taxon>Naasia</taxon>
    </lineage>
</organism>
<dbReference type="RefSeq" id="WP_286276648.1">
    <property type="nucleotide sequence ID" value="NZ_AP027731.1"/>
</dbReference>
<accession>A0ABN6XNP9</accession>
<reference evidence="3" key="1">
    <citation type="journal article" date="2019" name="Int. J. Syst. Evol. Microbiol.">
        <title>The Global Catalogue of Microorganisms (GCM) 10K type strain sequencing project: providing services to taxonomists for standard genome sequencing and annotation.</title>
        <authorList>
            <consortium name="The Broad Institute Genomics Platform"/>
            <consortium name="The Broad Institute Genome Sequencing Center for Infectious Disease"/>
            <person name="Wu L."/>
            <person name="Ma J."/>
        </authorList>
    </citation>
    <scope>NUCLEOTIDE SEQUENCE [LARGE SCALE GENOMIC DNA]</scope>
    <source>
        <strain evidence="3">NBRC 108725</strain>
    </source>
</reference>
<protein>
    <recommendedName>
        <fullName evidence="1">Helix-hairpin-helix DNA-binding motif class 1 domain-containing protein</fullName>
    </recommendedName>
</protein>
<dbReference type="PANTHER" id="PTHR21180">
    <property type="entry name" value="ENDONUCLEASE/EXONUCLEASE/PHOSPHATASE FAMILY DOMAIN-CONTAINING PROTEIN 1"/>
    <property type="match status" value="1"/>
</dbReference>
<dbReference type="InterPro" id="IPR010994">
    <property type="entry name" value="RuvA_2-like"/>
</dbReference>
<feature type="domain" description="Helix-hairpin-helix DNA-binding motif class 1" evidence="1">
    <location>
        <begin position="144"/>
        <end position="163"/>
    </location>
</feature>
<evidence type="ECO:0000313" key="2">
    <source>
        <dbReference type="EMBL" id="BDZ46617.1"/>
    </source>
</evidence>
<dbReference type="Gene3D" id="3.10.560.10">
    <property type="entry name" value="Outer membrane lipoprotein wza domain like"/>
    <property type="match status" value="1"/>
</dbReference>
<proteinExistence type="predicted"/>
<dbReference type="Proteomes" id="UP001321498">
    <property type="component" value="Chromosome"/>
</dbReference>
<name>A0ABN6XNP9_9MICO</name>
<dbReference type="Pfam" id="PF12836">
    <property type="entry name" value="HHH_3"/>
    <property type="match status" value="1"/>
</dbReference>
<keyword evidence="3" id="KW-1185">Reference proteome</keyword>
<dbReference type="InterPro" id="IPR051675">
    <property type="entry name" value="Endo/Exo/Phosphatase_dom_1"/>
</dbReference>
<dbReference type="SMART" id="SM00278">
    <property type="entry name" value="HhH1"/>
    <property type="match status" value="2"/>
</dbReference>
<dbReference type="Pfam" id="PF10531">
    <property type="entry name" value="SLBB"/>
    <property type="match status" value="1"/>
</dbReference>
<dbReference type="EMBL" id="AP027731">
    <property type="protein sequence ID" value="BDZ46617.1"/>
    <property type="molecule type" value="Genomic_DNA"/>
</dbReference>
<dbReference type="PANTHER" id="PTHR21180:SF32">
    <property type="entry name" value="ENDONUCLEASE_EXONUCLEASE_PHOSPHATASE FAMILY DOMAIN-CONTAINING PROTEIN 1"/>
    <property type="match status" value="1"/>
</dbReference>